<keyword evidence="3" id="KW-0677">Repeat</keyword>
<dbReference type="InterPro" id="IPR007123">
    <property type="entry name" value="Gelsolin-like_dom"/>
</dbReference>
<keyword evidence="4" id="KW-0963">Cytoplasm</keyword>
<evidence type="ECO:0000256" key="3">
    <source>
        <dbReference type="ARBA" id="ARBA00022737"/>
    </source>
</evidence>
<dbReference type="STRING" id="29655.A0A0K9NJK8"/>
<dbReference type="InterPro" id="IPR007122">
    <property type="entry name" value="Villin/Gelsolin"/>
</dbReference>
<dbReference type="SMART" id="SM00262">
    <property type="entry name" value="GEL"/>
    <property type="match status" value="6"/>
</dbReference>
<keyword evidence="7" id="KW-1185">Reference proteome</keyword>
<dbReference type="InterPro" id="IPR036886">
    <property type="entry name" value="Villin_headpiece_dom_sf"/>
</dbReference>
<evidence type="ECO:0000313" key="6">
    <source>
        <dbReference type="EMBL" id="KMZ56954.1"/>
    </source>
</evidence>
<dbReference type="SUPFAM" id="SSF55753">
    <property type="entry name" value="Actin depolymerizing proteins"/>
    <property type="match status" value="6"/>
</dbReference>
<organism evidence="6 7">
    <name type="scientific">Zostera marina</name>
    <name type="common">Eelgrass</name>
    <dbReference type="NCBI Taxonomy" id="29655"/>
    <lineage>
        <taxon>Eukaryota</taxon>
        <taxon>Viridiplantae</taxon>
        <taxon>Streptophyta</taxon>
        <taxon>Embryophyta</taxon>
        <taxon>Tracheophyta</taxon>
        <taxon>Spermatophyta</taxon>
        <taxon>Magnoliopsida</taxon>
        <taxon>Liliopsida</taxon>
        <taxon>Zosteraceae</taxon>
        <taxon>Zostera</taxon>
    </lineage>
</organism>
<reference evidence="7" key="1">
    <citation type="journal article" date="2016" name="Nature">
        <title>The genome of the seagrass Zostera marina reveals angiosperm adaptation to the sea.</title>
        <authorList>
            <person name="Olsen J.L."/>
            <person name="Rouze P."/>
            <person name="Verhelst B."/>
            <person name="Lin Y.-C."/>
            <person name="Bayer T."/>
            <person name="Collen J."/>
            <person name="Dattolo E."/>
            <person name="De Paoli E."/>
            <person name="Dittami S."/>
            <person name="Maumus F."/>
            <person name="Michel G."/>
            <person name="Kersting A."/>
            <person name="Lauritano C."/>
            <person name="Lohaus R."/>
            <person name="Toepel M."/>
            <person name="Tonon T."/>
            <person name="Vanneste K."/>
            <person name="Amirebrahimi M."/>
            <person name="Brakel J."/>
            <person name="Bostroem C."/>
            <person name="Chovatia M."/>
            <person name="Grimwood J."/>
            <person name="Jenkins J.W."/>
            <person name="Jueterbock A."/>
            <person name="Mraz A."/>
            <person name="Stam W.T."/>
            <person name="Tice H."/>
            <person name="Bornberg-Bauer E."/>
            <person name="Green P.J."/>
            <person name="Pearson G.A."/>
            <person name="Procaccini G."/>
            <person name="Duarte C.M."/>
            <person name="Schmutz J."/>
            <person name="Reusch T.B.H."/>
            <person name="Van de Peer Y."/>
        </authorList>
    </citation>
    <scope>NUCLEOTIDE SEQUENCE [LARGE SCALE GENOMIC DNA]</scope>
    <source>
        <strain evidence="7">cv. Finnish</strain>
    </source>
</reference>
<sequence>MDAKAVDKAFLGVGGTTTTPGLDIWYVHNLHLTPIPKSSHGKFFSGCSYIVLNSVLLNNGCTRHYIHYWLGKDSDKVDSTLASDKAVELDAILGSCTIQYREIQGCETDMFLSYFKPCIIPIEGLSLSDSRETKTCLLRCRGEHAVSVVQVPFSRSSLNQYDVFILDTEAKIYLFCGSNSSIQQRAKALEVVQYIKDKNHGGRCEFLCVDGGKFVADAYVGEFWSLFGGYAPLVRELSNKFDMQFNKSKQLYWINKGKISPLKVTKLEKSSLTTDWCYMLDCRNEIFVWMGRNTRVTERKMSISATESLLQFQNRLVNTHMIILTQGYETPQFMFHFDEWPKTTQTSLYEDGLEKVAAIFKYQGYEVKELADDDYEPIIDSSGDLKVWLVDLSDIFLVPVSEQGKLYSGNCYVVQYIYSFGERDEPIIILYSWIGRSSAVEDRADVISHMIEKFDSTKGRSVMAEIFEGKEPVQFYDIFKTLIIFKGGTSSAYKKSILERGCVDETYNQDKVALFRIQVSGRYNMQAIQVDLVSSSLNSSYCYILQHEDTMYAWIGNLSSPRGSSILHRMLDFVNPLKKLIQIREGCEPDIFWNVIGLKTEYPKEKDGLRHIEDPHLFSCILKEGDIKIKEIYTFTQNDLITEDILVLDCYREIYVWVGQHAALLSKKEAFVVGKKFLEADVLLEGLVPGIAVYVVTEGYEPPFFTCFFDWDPSKCYSDGNSFERKLAVLKGLGTDAMTSPGCLPKFKGCSEYCPGSGGKGYSSDRSNTSISPTHTKVSSSIFPKAYGSFFSNSLTHNKIKYSSSKDEFQRKTLCKMESVIQSSLEKPVTEKKTQNDRKIFPYELLQAPPDDIMHEIDMSKREAHLSANEFEEKFGMTKEVFNRLPLWRQNKLKRDHRLF</sequence>
<dbReference type="AlphaFoldDB" id="A0A0K9NJK8"/>
<name>A0A0K9NJK8_ZOSMR</name>
<dbReference type="EMBL" id="LFYR01002110">
    <property type="protein sequence ID" value="KMZ56954.1"/>
    <property type="molecule type" value="Genomic_DNA"/>
</dbReference>
<dbReference type="SMART" id="SM00153">
    <property type="entry name" value="VHP"/>
    <property type="match status" value="1"/>
</dbReference>
<accession>A0A0K9NJK8</accession>
<dbReference type="GO" id="GO:0051693">
    <property type="term" value="P:actin filament capping"/>
    <property type="evidence" value="ECO:0007669"/>
    <property type="project" value="UniProtKB-KW"/>
</dbReference>
<evidence type="ECO:0000313" key="7">
    <source>
        <dbReference type="Proteomes" id="UP000036987"/>
    </source>
</evidence>
<dbReference type="GO" id="GO:0005856">
    <property type="term" value="C:cytoskeleton"/>
    <property type="evidence" value="ECO:0007669"/>
    <property type="project" value="UniProtKB-SubCell"/>
</dbReference>
<keyword evidence="4" id="KW-0206">Cytoskeleton</keyword>
<feature type="domain" description="HP" evidence="5">
    <location>
        <begin position="835"/>
        <end position="900"/>
    </location>
</feature>
<dbReference type="OrthoDB" id="6375767at2759"/>
<dbReference type="InterPro" id="IPR003128">
    <property type="entry name" value="Villin_headpiece"/>
</dbReference>
<proteinExistence type="predicted"/>
<dbReference type="PANTHER" id="PTHR11977:SF25">
    <property type="entry name" value="VILLIN-1"/>
    <property type="match status" value="1"/>
</dbReference>
<dbReference type="InterPro" id="IPR029006">
    <property type="entry name" value="ADF-H/Gelsolin-like_dom_sf"/>
</dbReference>
<dbReference type="CDD" id="cd11290">
    <property type="entry name" value="gelsolin_S1_like"/>
    <property type="match status" value="1"/>
</dbReference>
<dbReference type="Proteomes" id="UP000036987">
    <property type="component" value="Unassembled WGS sequence"/>
</dbReference>
<comment type="caution">
    <text evidence="6">The sequence shown here is derived from an EMBL/GenBank/DDBJ whole genome shotgun (WGS) entry which is preliminary data.</text>
</comment>
<dbReference type="CDD" id="cd11288">
    <property type="entry name" value="gelsolin_S5_like"/>
    <property type="match status" value="1"/>
</dbReference>
<protein>
    <submittedName>
        <fullName evidence="6">Villin-1</fullName>
    </submittedName>
</protein>
<dbReference type="Pfam" id="PF02209">
    <property type="entry name" value="VHP"/>
    <property type="match status" value="1"/>
</dbReference>
<evidence type="ECO:0000256" key="1">
    <source>
        <dbReference type="ARBA" id="ARBA00004245"/>
    </source>
</evidence>
<dbReference type="PRINTS" id="PR00597">
    <property type="entry name" value="GELSOLIN"/>
</dbReference>
<gene>
    <name evidence="6" type="ORF">ZOSMA_8G01000</name>
</gene>
<dbReference type="GO" id="GO:0051015">
    <property type="term" value="F:actin filament binding"/>
    <property type="evidence" value="ECO:0007669"/>
    <property type="project" value="InterPro"/>
</dbReference>
<dbReference type="Gene3D" id="1.10.950.10">
    <property type="entry name" value="Villin headpiece domain"/>
    <property type="match status" value="1"/>
</dbReference>
<comment type="subcellular location">
    <subcellularLocation>
        <location evidence="1">Cytoplasm</location>
        <location evidence="1">Cytoskeleton</location>
    </subcellularLocation>
</comment>
<evidence type="ECO:0000256" key="2">
    <source>
        <dbReference type="ARBA" id="ARBA00022467"/>
    </source>
</evidence>
<dbReference type="Pfam" id="PF00626">
    <property type="entry name" value="Gelsolin"/>
    <property type="match status" value="4"/>
</dbReference>
<dbReference type="SUPFAM" id="SSF47050">
    <property type="entry name" value="VHP, Villin headpiece domain"/>
    <property type="match status" value="1"/>
</dbReference>
<dbReference type="GO" id="GO:0007015">
    <property type="term" value="P:actin filament organization"/>
    <property type="evidence" value="ECO:0007669"/>
    <property type="project" value="UniProtKB-ARBA"/>
</dbReference>
<keyword evidence="2" id="KW-0117">Actin capping</keyword>
<dbReference type="PROSITE" id="PS51089">
    <property type="entry name" value="HP"/>
    <property type="match status" value="1"/>
</dbReference>
<dbReference type="Gene3D" id="3.40.20.10">
    <property type="entry name" value="Severin"/>
    <property type="match status" value="6"/>
</dbReference>
<dbReference type="FunFam" id="3.40.20.10:FF:000001">
    <property type="entry name" value="Gelsolin"/>
    <property type="match status" value="1"/>
</dbReference>
<evidence type="ECO:0000256" key="4">
    <source>
        <dbReference type="ARBA" id="ARBA00023212"/>
    </source>
</evidence>
<evidence type="ECO:0000259" key="5">
    <source>
        <dbReference type="PROSITE" id="PS51089"/>
    </source>
</evidence>
<dbReference type="OMA" id="GHESTDF"/>
<dbReference type="PANTHER" id="PTHR11977">
    <property type="entry name" value="VILLIN"/>
    <property type="match status" value="1"/>
</dbReference>